<evidence type="ECO:0000256" key="4">
    <source>
        <dbReference type="ARBA" id="ARBA00022989"/>
    </source>
</evidence>
<dbReference type="Proteomes" id="UP000694892">
    <property type="component" value="Chromosome 8L"/>
</dbReference>
<dbReference type="InterPro" id="IPR010540">
    <property type="entry name" value="CmpB_TMEM229"/>
</dbReference>
<dbReference type="PANTHER" id="PTHR31746">
    <property type="entry name" value="TRANSMEMBRANE PROTEIN 229 FAMILY MEMBER"/>
    <property type="match status" value="1"/>
</dbReference>
<evidence type="ECO:0000256" key="1">
    <source>
        <dbReference type="ARBA" id="ARBA00004141"/>
    </source>
</evidence>
<evidence type="ECO:0008006" key="9">
    <source>
        <dbReference type="Google" id="ProtNLM"/>
    </source>
</evidence>
<dbReference type="GO" id="GO:0016020">
    <property type="term" value="C:membrane"/>
    <property type="evidence" value="ECO:0007669"/>
    <property type="project" value="UniProtKB-SubCell"/>
</dbReference>
<evidence type="ECO:0000256" key="6">
    <source>
        <dbReference type="SAM" id="Phobius"/>
    </source>
</evidence>
<accession>A0A974H7W3</accession>
<sequence length="264" mass="30573">MVLFYYVVPESALSVNLDAESANIVLNHAKLLKSTLPLRVRAHLEIQEDLVARRLIASSLGRLISPNCFPVSFVCFNEKTPAPMHSRLFDFGSRLKFLHKNLIMRSPEPLGLLSRFYIYAIHGYVCEILFTAVWDFISSGDWRFKGVTSVWALFIYGTAMLGIEHMYLVLQHRCNTVTRCLLYTLWAYLCELSSGCILKGLGACPWDYSNFHYNYQGLVTLEYAPFWFMGCIILEKLLIWHTLRLRLDDTWEPQRRRQGAMKTN</sequence>
<comment type="similarity">
    <text evidence="2">Belongs to the TMEM229 family.</text>
</comment>
<name>A0A974H7W3_XENLA</name>
<keyword evidence="4 6" id="KW-1133">Transmembrane helix</keyword>
<evidence type="ECO:0000256" key="3">
    <source>
        <dbReference type="ARBA" id="ARBA00022692"/>
    </source>
</evidence>
<protein>
    <recommendedName>
        <fullName evidence="9">Transmembrane protein 229B</fullName>
    </recommendedName>
</protein>
<feature type="transmembrane region" description="Helical" evidence="6">
    <location>
        <begin position="149"/>
        <end position="170"/>
    </location>
</feature>
<comment type="subcellular location">
    <subcellularLocation>
        <location evidence="1">Membrane</location>
        <topology evidence="1">Multi-pass membrane protein</topology>
    </subcellularLocation>
</comment>
<dbReference type="Pfam" id="PF06541">
    <property type="entry name" value="ABC_trans_CmpB"/>
    <property type="match status" value="1"/>
</dbReference>
<evidence type="ECO:0000313" key="7">
    <source>
        <dbReference type="EMBL" id="OCT68119.1"/>
    </source>
</evidence>
<feature type="transmembrane region" description="Helical" evidence="6">
    <location>
        <begin position="223"/>
        <end position="243"/>
    </location>
</feature>
<reference evidence="8" key="1">
    <citation type="journal article" date="2016" name="Nature">
        <title>Genome evolution in the allotetraploid frog Xenopus laevis.</title>
        <authorList>
            <person name="Session A.M."/>
            <person name="Uno Y."/>
            <person name="Kwon T."/>
            <person name="Chapman J.A."/>
            <person name="Toyoda A."/>
            <person name="Takahashi S."/>
            <person name="Fukui A."/>
            <person name="Hikosaka A."/>
            <person name="Suzuki A."/>
            <person name="Kondo M."/>
            <person name="van Heeringen S.J."/>
            <person name="Quigley I."/>
            <person name="Heinz S."/>
            <person name="Ogino H."/>
            <person name="Ochi H."/>
            <person name="Hellsten U."/>
            <person name="Lyons J.B."/>
            <person name="Simakov O."/>
            <person name="Putnam N."/>
            <person name="Stites J."/>
            <person name="Kuroki Y."/>
            <person name="Tanaka T."/>
            <person name="Michiue T."/>
            <person name="Watanabe M."/>
            <person name="Bogdanovic O."/>
            <person name="Lister R."/>
            <person name="Georgiou G."/>
            <person name="Paranjpe S.S."/>
            <person name="van Kruijsbergen I."/>
            <person name="Shu S."/>
            <person name="Carlson J."/>
            <person name="Kinoshita T."/>
            <person name="Ohta Y."/>
            <person name="Mawaribuchi S."/>
            <person name="Jenkins J."/>
            <person name="Grimwood J."/>
            <person name="Schmutz J."/>
            <person name="Mitros T."/>
            <person name="Mozaffari S.V."/>
            <person name="Suzuki Y."/>
            <person name="Haramoto Y."/>
            <person name="Yamamoto T.S."/>
            <person name="Takagi C."/>
            <person name="Heald R."/>
            <person name="Miller K."/>
            <person name="Haudenschild C."/>
            <person name="Kitzman J."/>
            <person name="Nakayama T."/>
            <person name="Izutsu Y."/>
            <person name="Robert J."/>
            <person name="Fortriede J."/>
            <person name="Burns K."/>
            <person name="Lotay V."/>
            <person name="Karimi K."/>
            <person name="Yasuoka Y."/>
            <person name="Dichmann D.S."/>
            <person name="Flajnik M.F."/>
            <person name="Houston D.W."/>
            <person name="Shendure J."/>
            <person name="DuPasquier L."/>
            <person name="Vize P.D."/>
            <person name="Zorn A.M."/>
            <person name="Ito M."/>
            <person name="Marcotte E.M."/>
            <person name="Wallingford J.B."/>
            <person name="Ito Y."/>
            <person name="Asashima M."/>
            <person name="Ueno N."/>
            <person name="Matsuda Y."/>
            <person name="Veenstra G.J."/>
            <person name="Fujiyama A."/>
            <person name="Harland R.M."/>
            <person name="Taira M."/>
            <person name="Rokhsar D.S."/>
        </authorList>
    </citation>
    <scope>NUCLEOTIDE SEQUENCE [LARGE SCALE GENOMIC DNA]</scope>
    <source>
        <strain evidence="8">J</strain>
    </source>
</reference>
<evidence type="ECO:0000256" key="5">
    <source>
        <dbReference type="ARBA" id="ARBA00023136"/>
    </source>
</evidence>
<dbReference type="EMBL" id="CM004480">
    <property type="protein sequence ID" value="OCT68119.1"/>
    <property type="molecule type" value="Genomic_DNA"/>
</dbReference>
<keyword evidence="5 6" id="KW-0472">Membrane</keyword>
<keyword evidence="3 6" id="KW-0812">Transmembrane</keyword>
<feature type="transmembrane region" description="Helical" evidence="6">
    <location>
        <begin position="182"/>
        <end position="203"/>
    </location>
</feature>
<gene>
    <name evidence="7" type="ORF">XELAEV_18039415mg</name>
</gene>
<dbReference type="PANTHER" id="PTHR31746:SF3">
    <property type="entry name" value="TRANSMEMBRANE PROTEIN 229B"/>
    <property type="match status" value="1"/>
</dbReference>
<evidence type="ECO:0000313" key="8">
    <source>
        <dbReference type="Proteomes" id="UP000694892"/>
    </source>
</evidence>
<evidence type="ECO:0000256" key="2">
    <source>
        <dbReference type="ARBA" id="ARBA00006371"/>
    </source>
</evidence>
<organism evidence="7 8">
    <name type="scientific">Xenopus laevis</name>
    <name type="common">African clawed frog</name>
    <dbReference type="NCBI Taxonomy" id="8355"/>
    <lineage>
        <taxon>Eukaryota</taxon>
        <taxon>Metazoa</taxon>
        <taxon>Chordata</taxon>
        <taxon>Craniata</taxon>
        <taxon>Vertebrata</taxon>
        <taxon>Euteleostomi</taxon>
        <taxon>Amphibia</taxon>
        <taxon>Batrachia</taxon>
        <taxon>Anura</taxon>
        <taxon>Pipoidea</taxon>
        <taxon>Pipidae</taxon>
        <taxon>Xenopodinae</taxon>
        <taxon>Xenopus</taxon>
        <taxon>Xenopus</taxon>
    </lineage>
</organism>
<feature type="transmembrane region" description="Helical" evidence="6">
    <location>
        <begin position="116"/>
        <end position="137"/>
    </location>
</feature>
<proteinExistence type="inferred from homology"/>
<dbReference type="AlphaFoldDB" id="A0A974H7W3"/>